<feature type="transmembrane region" description="Helical" evidence="1">
    <location>
        <begin position="127"/>
        <end position="150"/>
    </location>
</feature>
<gene>
    <name evidence="2" type="ORF">EV03_1970</name>
</gene>
<protein>
    <recommendedName>
        <fullName evidence="4">Glycosyltransferase RgtA/B/C/D-like domain-containing protein</fullName>
    </recommendedName>
</protein>
<evidence type="ECO:0008006" key="4">
    <source>
        <dbReference type="Google" id="ProtNLM"/>
    </source>
</evidence>
<proteinExistence type="predicted"/>
<keyword evidence="1" id="KW-0812">Transmembrane</keyword>
<keyword evidence="1" id="KW-1133">Transmembrane helix</keyword>
<sequence>MEFRRINQIQLPDQRFYEIFLPILFIIIGLFGAFNHALWRDEMQGWLVAWQSDNLIDLWKNNAPSGHPVLWSLLIYFSKNITGTPISMQLMHWFLGSSAIVIFWRFSPFNLITKALFTFGYFPFWEYFFVCRHYVIAELIIFIFCSIYHLKEKTYIPFSLCIGLLANTQALSWSLSFAIGMTLVLDWFLNPNQRKNYKKNKRWIFDLTSSIVISSTLLCFGAFSLLQVRDSVKLLSSFIDIRHFLRVLGQAFGGYMLIIPNSSRFFDLILCALITLILIVSTITLIRSYRSALIYFLSGIIFLFLFNYFLFLGDGSRHYGYYFLLIISSSWLALSNQDHQLKSSNHQNLFTKGNLFYFPRLLTICLTIHMVVGIHMVINDFRIPYSSGKETAEYIQTKGWENSPIFATRDVEVATVSGYLDREFYVPELQGFGSYAQWANRVTLDRSKTLDEVQVYLDRFPKVNKLLLLLSNRSSIKNLQPGESLYVDKIRVIADSKFENSFHDSEKFYIYWVERIVD</sequence>
<feature type="transmembrane region" description="Helical" evidence="1">
    <location>
        <begin position="265"/>
        <end position="286"/>
    </location>
</feature>
<feature type="transmembrane region" description="Helical" evidence="1">
    <location>
        <begin position="319"/>
        <end position="337"/>
    </location>
</feature>
<dbReference type="RefSeq" id="WP_036907231.1">
    <property type="nucleotide sequence ID" value="NZ_CP138967.1"/>
</dbReference>
<feature type="transmembrane region" description="Helical" evidence="1">
    <location>
        <begin position="170"/>
        <end position="189"/>
    </location>
</feature>
<feature type="transmembrane region" description="Helical" evidence="1">
    <location>
        <begin position="292"/>
        <end position="312"/>
    </location>
</feature>
<evidence type="ECO:0000313" key="3">
    <source>
        <dbReference type="Proteomes" id="UP000030392"/>
    </source>
</evidence>
<reference evidence="3" key="1">
    <citation type="journal article" date="2014" name="Sci. Data">
        <title>Genomes of diverse isolates of the marine cyanobacterium Prochlorococcus.</title>
        <authorList>
            <person name="Biller S."/>
            <person name="Berube P."/>
            <person name="Thompson J."/>
            <person name="Kelly L."/>
            <person name="Roggensack S."/>
            <person name="Awad L."/>
            <person name="Roache-Johnson K."/>
            <person name="Ding H."/>
            <person name="Giovannoni S.J."/>
            <person name="Moore L.R."/>
            <person name="Chisholm S.W."/>
        </authorList>
    </citation>
    <scope>NUCLEOTIDE SEQUENCE [LARGE SCALE GENOMIC DNA]</scope>
    <source>
        <strain evidence="3">PAC1</strain>
    </source>
</reference>
<accession>A0A0A2C3Y5</accession>
<keyword evidence="1" id="KW-0472">Membrane</keyword>
<feature type="transmembrane region" description="Helical" evidence="1">
    <location>
        <begin position="20"/>
        <end position="39"/>
    </location>
</feature>
<dbReference type="EMBL" id="JNAX01000015">
    <property type="protein sequence ID" value="KGG19585.1"/>
    <property type="molecule type" value="Genomic_DNA"/>
</dbReference>
<comment type="caution">
    <text evidence="2">The sequence shown here is derived from an EMBL/GenBank/DDBJ whole genome shotgun (WGS) entry which is preliminary data.</text>
</comment>
<organism evidence="2 3">
    <name type="scientific">Prochlorococcus marinus str. PAC1</name>
    <dbReference type="NCBI Taxonomy" id="59924"/>
    <lineage>
        <taxon>Bacteria</taxon>
        <taxon>Bacillati</taxon>
        <taxon>Cyanobacteriota</taxon>
        <taxon>Cyanophyceae</taxon>
        <taxon>Synechococcales</taxon>
        <taxon>Prochlorococcaceae</taxon>
        <taxon>Prochlorococcus</taxon>
    </lineage>
</organism>
<feature type="transmembrane region" description="Helical" evidence="1">
    <location>
        <begin position="86"/>
        <end position="106"/>
    </location>
</feature>
<name>A0A0A2C3Y5_PROMR</name>
<feature type="transmembrane region" description="Helical" evidence="1">
    <location>
        <begin position="357"/>
        <end position="378"/>
    </location>
</feature>
<evidence type="ECO:0000313" key="2">
    <source>
        <dbReference type="EMBL" id="KGG19585.1"/>
    </source>
</evidence>
<evidence type="ECO:0000256" key="1">
    <source>
        <dbReference type="SAM" id="Phobius"/>
    </source>
</evidence>
<dbReference type="Proteomes" id="UP000030392">
    <property type="component" value="Unassembled WGS sequence"/>
</dbReference>
<dbReference type="AlphaFoldDB" id="A0A0A2C3Y5"/>
<feature type="transmembrane region" description="Helical" evidence="1">
    <location>
        <begin position="210"/>
        <end position="229"/>
    </location>
</feature>